<dbReference type="AlphaFoldDB" id="A0A8T0V043"/>
<accession>A0A8T0V043</accession>
<protein>
    <submittedName>
        <fullName evidence="2">Uncharacterized protein</fullName>
    </submittedName>
</protein>
<feature type="compositionally biased region" description="Basic residues" evidence="1">
    <location>
        <begin position="50"/>
        <end position="69"/>
    </location>
</feature>
<sequence>MLVSSSLIAHADYFISLTRSTTSFRRYGHQQRSDAGRRGRCQGGVGGTRRGGHRARVGGGRRRRRRRPAAVRGRLRPAALRRAGFIGSERGHCGARRGRHGAGFAGGGRGRCGAGLAGAGRGHHAGVAGAPAGLHGGGAGFLAARGVCMRSLWSRS</sequence>
<keyword evidence="3" id="KW-1185">Reference proteome</keyword>
<reference evidence="2" key="1">
    <citation type="submission" date="2020-05" db="EMBL/GenBank/DDBJ databases">
        <title>WGS assembly of Panicum virgatum.</title>
        <authorList>
            <person name="Lovell J.T."/>
            <person name="Jenkins J."/>
            <person name="Shu S."/>
            <person name="Juenger T.E."/>
            <person name="Schmutz J."/>
        </authorList>
    </citation>
    <scope>NUCLEOTIDE SEQUENCE</scope>
    <source>
        <strain evidence="2">AP13</strain>
    </source>
</reference>
<feature type="region of interest" description="Disordered" evidence="1">
    <location>
        <begin position="28"/>
        <end position="69"/>
    </location>
</feature>
<evidence type="ECO:0000256" key="1">
    <source>
        <dbReference type="SAM" id="MobiDB-lite"/>
    </source>
</evidence>
<name>A0A8T0V043_PANVG</name>
<dbReference type="EMBL" id="CM029041">
    <property type="protein sequence ID" value="KAG2627827.1"/>
    <property type="molecule type" value="Genomic_DNA"/>
</dbReference>
<proteinExistence type="predicted"/>
<evidence type="ECO:0000313" key="3">
    <source>
        <dbReference type="Proteomes" id="UP000823388"/>
    </source>
</evidence>
<comment type="caution">
    <text evidence="2">The sequence shown here is derived from an EMBL/GenBank/DDBJ whole genome shotgun (WGS) entry which is preliminary data.</text>
</comment>
<evidence type="ECO:0000313" key="2">
    <source>
        <dbReference type="EMBL" id="KAG2627827.1"/>
    </source>
</evidence>
<dbReference type="Proteomes" id="UP000823388">
    <property type="component" value="Chromosome 3K"/>
</dbReference>
<organism evidence="2 3">
    <name type="scientific">Panicum virgatum</name>
    <name type="common">Blackwell switchgrass</name>
    <dbReference type="NCBI Taxonomy" id="38727"/>
    <lineage>
        <taxon>Eukaryota</taxon>
        <taxon>Viridiplantae</taxon>
        <taxon>Streptophyta</taxon>
        <taxon>Embryophyta</taxon>
        <taxon>Tracheophyta</taxon>
        <taxon>Spermatophyta</taxon>
        <taxon>Magnoliopsida</taxon>
        <taxon>Liliopsida</taxon>
        <taxon>Poales</taxon>
        <taxon>Poaceae</taxon>
        <taxon>PACMAD clade</taxon>
        <taxon>Panicoideae</taxon>
        <taxon>Panicodae</taxon>
        <taxon>Paniceae</taxon>
        <taxon>Panicinae</taxon>
        <taxon>Panicum</taxon>
        <taxon>Panicum sect. Hiantes</taxon>
    </lineage>
</organism>
<gene>
    <name evidence="2" type="ORF">PVAP13_3KG263830</name>
</gene>